<feature type="compositionally biased region" description="Basic and acidic residues" evidence="4">
    <location>
        <begin position="95"/>
        <end position="107"/>
    </location>
</feature>
<feature type="region of interest" description="Disordered" evidence="4">
    <location>
        <begin position="192"/>
        <end position="254"/>
    </location>
</feature>
<dbReference type="OrthoDB" id="24526at2759"/>
<evidence type="ECO:0000256" key="3">
    <source>
        <dbReference type="ARBA" id="ARBA00022833"/>
    </source>
</evidence>
<keyword evidence="2" id="KW-0863">Zinc-finger</keyword>
<keyword evidence="6" id="KW-1185">Reference proteome</keyword>
<keyword evidence="1" id="KW-0479">Metal-binding</keyword>
<dbReference type="Gene3D" id="2.30.30.380">
    <property type="entry name" value="Zn-finger domain of Sec23/24"/>
    <property type="match status" value="1"/>
</dbReference>
<dbReference type="PANTHER" id="PTHR46858">
    <property type="entry name" value="OS05G0521000 PROTEIN"/>
    <property type="match status" value="1"/>
</dbReference>
<dbReference type="SMR" id="A0A482X767"/>
<organism evidence="5 6">
    <name type="scientific">Laodelphax striatellus</name>
    <name type="common">Small brown planthopper</name>
    <name type="synonym">Delphax striatella</name>
    <dbReference type="NCBI Taxonomy" id="195883"/>
    <lineage>
        <taxon>Eukaryota</taxon>
        <taxon>Metazoa</taxon>
        <taxon>Ecdysozoa</taxon>
        <taxon>Arthropoda</taxon>
        <taxon>Hexapoda</taxon>
        <taxon>Insecta</taxon>
        <taxon>Pterygota</taxon>
        <taxon>Neoptera</taxon>
        <taxon>Paraneoptera</taxon>
        <taxon>Hemiptera</taxon>
        <taxon>Auchenorrhyncha</taxon>
        <taxon>Fulgoroidea</taxon>
        <taxon>Delphacidae</taxon>
        <taxon>Criomorphinae</taxon>
        <taxon>Laodelphax</taxon>
    </lineage>
</organism>
<dbReference type="GO" id="GO:0016567">
    <property type="term" value="P:protein ubiquitination"/>
    <property type="evidence" value="ECO:0007669"/>
    <property type="project" value="TreeGrafter"/>
</dbReference>
<dbReference type="SUPFAM" id="SSF90209">
    <property type="entry name" value="Ran binding protein zinc finger-like"/>
    <property type="match status" value="1"/>
</dbReference>
<feature type="region of interest" description="Disordered" evidence="4">
    <location>
        <begin position="1"/>
        <end position="126"/>
    </location>
</feature>
<dbReference type="Gene3D" id="3.30.40.10">
    <property type="entry name" value="Zinc/RING finger domain, C3HC4 (zinc finger)"/>
    <property type="match status" value="1"/>
</dbReference>
<protein>
    <recommendedName>
        <fullName evidence="7">RING-type domain-containing protein</fullName>
    </recommendedName>
</protein>
<reference evidence="5 6" key="1">
    <citation type="journal article" date="2017" name="Gigascience">
        <title>Genome sequence of the small brown planthopper, Laodelphax striatellus.</title>
        <authorList>
            <person name="Zhu J."/>
            <person name="Jiang F."/>
            <person name="Wang X."/>
            <person name="Yang P."/>
            <person name="Bao Y."/>
            <person name="Zhao W."/>
            <person name="Wang W."/>
            <person name="Lu H."/>
            <person name="Wang Q."/>
            <person name="Cui N."/>
            <person name="Li J."/>
            <person name="Chen X."/>
            <person name="Luo L."/>
            <person name="Yu J."/>
            <person name="Kang L."/>
            <person name="Cui F."/>
        </authorList>
    </citation>
    <scope>NUCLEOTIDE SEQUENCE [LARGE SCALE GENOMIC DNA]</scope>
    <source>
        <strain evidence="5">Lst14</strain>
    </source>
</reference>
<dbReference type="EMBL" id="QKKF02016927">
    <property type="protein sequence ID" value="RZF41250.1"/>
    <property type="molecule type" value="Genomic_DNA"/>
</dbReference>
<dbReference type="InterPro" id="IPR013083">
    <property type="entry name" value="Znf_RING/FYVE/PHD"/>
</dbReference>
<evidence type="ECO:0008006" key="7">
    <source>
        <dbReference type="Google" id="ProtNLM"/>
    </source>
</evidence>
<dbReference type="GO" id="GO:0010468">
    <property type="term" value="P:regulation of gene expression"/>
    <property type="evidence" value="ECO:0007669"/>
    <property type="project" value="TreeGrafter"/>
</dbReference>
<dbReference type="STRING" id="195883.A0A482X767"/>
<feature type="compositionally biased region" description="Basic residues" evidence="4">
    <location>
        <begin position="196"/>
        <end position="213"/>
    </location>
</feature>
<feature type="compositionally biased region" description="Basic and acidic residues" evidence="4">
    <location>
        <begin position="54"/>
        <end position="66"/>
    </location>
</feature>
<gene>
    <name evidence="5" type="ORF">LSTR_LSTR010478</name>
</gene>
<feature type="compositionally biased region" description="Basic and acidic residues" evidence="4">
    <location>
        <begin position="12"/>
        <end position="21"/>
    </location>
</feature>
<evidence type="ECO:0000313" key="6">
    <source>
        <dbReference type="Proteomes" id="UP000291343"/>
    </source>
</evidence>
<dbReference type="InterPro" id="IPR036443">
    <property type="entry name" value="Znf_RanBP2_sf"/>
</dbReference>
<sequence>MASTATSILGKRQHDGSHDIGEPSTSYPRMYNYYVLEPESSSPSEEDTESVHSIQDKTTDSAKDTPDTSSSEEEEDDDLENQSEDDVNAQEDVEYEPRSLSDSEIRHPFTVNESFSTSSNDEDIMIKKGKIIKAVTENTSSTSTSSSDDAQERFDPELSLTDYWFCVKCRTPNNNPLFRFCEKCFGDRKNFFPPRPKPKAKKRKQRTRRKGKRAKMDENGSGASSGSTSQPSSSLQLTSNSEIESASVEDRPAKAGVASRSITCQTESSEQWPLFGETCETCMARPKDGVFIHTKIVHRYSCYRCSKKIWKEIGRCPLCNNKVCNVKKIAG</sequence>
<dbReference type="GO" id="GO:0043066">
    <property type="term" value="P:negative regulation of apoptotic process"/>
    <property type="evidence" value="ECO:0007669"/>
    <property type="project" value="TreeGrafter"/>
</dbReference>
<dbReference type="GO" id="GO:0061630">
    <property type="term" value="F:ubiquitin protein ligase activity"/>
    <property type="evidence" value="ECO:0007669"/>
    <property type="project" value="TreeGrafter"/>
</dbReference>
<accession>A0A482X767</accession>
<proteinExistence type="predicted"/>
<evidence type="ECO:0000256" key="2">
    <source>
        <dbReference type="ARBA" id="ARBA00022771"/>
    </source>
</evidence>
<evidence type="ECO:0000256" key="4">
    <source>
        <dbReference type="SAM" id="MobiDB-lite"/>
    </source>
</evidence>
<feature type="compositionally biased region" description="Low complexity" evidence="4">
    <location>
        <begin position="219"/>
        <end position="241"/>
    </location>
</feature>
<dbReference type="Proteomes" id="UP000291343">
    <property type="component" value="Unassembled WGS sequence"/>
</dbReference>
<keyword evidence="3" id="KW-0862">Zinc</keyword>
<evidence type="ECO:0000256" key="1">
    <source>
        <dbReference type="ARBA" id="ARBA00022723"/>
    </source>
</evidence>
<dbReference type="GO" id="GO:0008270">
    <property type="term" value="F:zinc ion binding"/>
    <property type="evidence" value="ECO:0007669"/>
    <property type="project" value="UniProtKB-KW"/>
</dbReference>
<dbReference type="Pfam" id="PF13920">
    <property type="entry name" value="zf-C3HC4_3"/>
    <property type="match status" value="1"/>
</dbReference>
<dbReference type="PANTHER" id="PTHR46858:SF5">
    <property type="entry name" value="E3 UBIQUITIN-PROTEIN LIGASE APD1-RELATED"/>
    <property type="match status" value="1"/>
</dbReference>
<dbReference type="AlphaFoldDB" id="A0A482X767"/>
<name>A0A482X767_LAOST</name>
<feature type="compositionally biased region" description="Acidic residues" evidence="4">
    <location>
        <begin position="70"/>
        <end position="94"/>
    </location>
</feature>
<evidence type="ECO:0000313" key="5">
    <source>
        <dbReference type="EMBL" id="RZF41250.1"/>
    </source>
</evidence>
<comment type="caution">
    <text evidence="5">The sequence shown here is derived from an EMBL/GenBank/DDBJ whole genome shotgun (WGS) entry which is preliminary data.</text>
</comment>
<dbReference type="InParanoid" id="A0A482X767"/>